<protein>
    <submittedName>
        <fullName evidence="1">Uncharacterized protein</fullName>
    </submittedName>
</protein>
<dbReference type="EMBL" id="JACEIK010007401">
    <property type="protein sequence ID" value="MCE3050219.1"/>
    <property type="molecule type" value="Genomic_DNA"/>
</dbReference>
<evidence type="ECO:0000313" key="2">
    <source>
        <dbReference type="Proteomes" id="UP000823775"/>
    </source>
</evidence>
<comment type="caution">
    <text evidence="1">The sequence shown here is derived from an EMBL/GenBank/DDBJ whole genome shotgun (WGS) entry which is preliminary data.</text>
</comment>
<dbReference type="Proteomes" id="UP000823775">
    <property type="component" value="Unassembled WGS sequence"/>
</dbReference>
<keyword evidence="2" id="KW-1185">Reference proteome</keyword>
<name>A0ABS8WJP5_DATST</name>
<evidence type="ECO:0000313" key="1">
    <source>
        <dbReference type="EMBL" id="MCE3050219.1"/>
    </source>
</evidence>
<proteinExistence type="predicted"/>
<reference evidence="1 2" key="1">
    <citation type="journal article" date="2021" name="BMC Genomics">
        <title>Datura genome reveals duplications of psychoactive alkaloid biosynthetic genes and high mutation rate following tissue culture.</title>
        <authorList>
            <person name="Rajewski A."/>
            <person name="Carter-House D."/>
            <person name="Stajich J."/>
            <person name="Litt A."/>
        </authorList>
    </citation>
    <scope>NUCLEOTIDE SEQUENCE [LARGE SCALE GENOMIC DNA]</scope>
    <source>
        <strain evidence="1">AR-01</strain>
    </source>
</reference>
<sequence>MFVALSYGCEERWFYGFPSKQRQGVRYLKQGFKSLRKGVATSSSVPREPPARRFGAKAMEEHGPNGSMLINKLRIP</sequence>
<gene>
    <name evidence="1" type="ORF">HAX54_046687</name>
</gene>
<organism evidence="1 2">
    <name type="scientific">Datura stramonium</name>
    <name type="common">Jimsonweed</name>
    <name type="synonym">Common thornapple</name>
    <dbReference type="NCBI Taxonomy" id="4076"/>
    <lineage>
        <taxon>Eukaryota</taxon>
        <taxon>Viridiplantae</taxon>
        <taxon>Streptophyta</taxon>
        <taxon>Embryophyta</taxon>
        <taxon>Tracheophyta</taxon>
        <taxon>Spermatophyta</taxon>
        <taxon>Magnoliopsida</taxon>
        <taxon>eudicotyledons</taxon>
        <taxon>Gunneridae</taxon>
        <taxon>Pentapetalae</taxon>
        <taxon>asterids</taxon>
        <taxon>lamiids</taxon>
        <taxon>Solanales</taxon>
        <taxon>Solanaceae</taxon>
        <taxon>Solanoideae</taxon>
        <taxon>Datureae</taxon>
        <taxon>Datura</taxon>
    </lineage>
</organism>
<accession>A0ABS8WJP5</accession>